<proteinExistence type="predicted"/>
<dbReference type="Pfam" id="PF13005">
    <property type="entry name" value="zf-IS66"/>
    <property type="match status" value="1"/>
</dbReference>
<dbReference type="AlphaFoldDB" id="A1VWU3"/>
<reference evidence="6" key="1">
    <citation type="journal article" date="2009" name="Environ. Microbiol.">
        <title>The genome of Polaromonas naphthalenivorans strain CJ2, isolated from coal tar-contaminated sediment, reveals physiological and metabolic versatility and evolution through extensive horizontal gene transfer.</title>
        <authorList>
            <person name="Yagi J.M."/>
            <person name="Sims D."/>
            <person name="Brettin T."/>
            <person name="Bruce D."/>
            <person name="Madsen E.L."/>
        </authorList>
    </citation>
    <scope>NUCLEOTIDE SEQUENCE [LARGE SCALE GENOMIC DNA]</scope>
    <source>
        <strain evidence="6">CJ2</strain>
        <plasmid evidence="6">Plasmid pPNAP04</plasmid>
    </source>
</reference>
<keyword evidence="5" id="KW-0614">Plasmid</keyword>
<evidence type="ECO:0000313" key="5">
    <source>
        <dbReference type="EMBL" id="ABM40121.1"/>
    </source>
</evidence>
<dbReference type="EMBL" id="CP000533">
    <property type="protein sequence ID" value="ABM40121.1"/>
    <property type="molecule type" value="Genomic_DNA"/>
</dbReference>
<dbReference type="InterPro" id="IPR024474">
    <property type="entry name" value="Znf_dom_IS66"/>
</dbReference>
<dbReference type="KEGG" id="pna:Pnap_4709"/>
<feature type="compositionally biased region" description="Basic and acidic residues" evidence="1">
    <location>
        <begin position="105"/>
        <end position="117"/>
    </location>
</feature>
<dbReference type="PANTHER" id="PTHR33678:SF1">
    <property type="entry name" value="BLL1576 PROTEIN"/>
    <property type="match status" value="1"/>
</dbReference>
<evidence type="ECO:0000313" key="6">
    <source>
        <dbReference type="Proteomes" id="UP000000644"/>
    </source>
</evidence>
<evidence type="ECO:0000259" key="4">
    <source>
        <dbReference type="Pfam" id="PF13007"/>
    </source>
</evidence>
<evidence type="ECO:0000259" key="2">
    <source>
        <dbReference type="Pfam" id="PF03050"/>
    </source>
</evidence>
<dbReference type="NCBIfam" id="NF033517">
    <property type="entry name" value="transpos_IS66"/>
    <property type="match status" value="1"/>
</dbReference>
<dbReference type="HOGENOM" id="CLU_023034_0_0_4"/>
<protein>
    <submittedName>
        <fullName evidence="5">Transposase IS66</fullName>
    </submittedName>
</protein>
<keyword evidence="6" id="KW-1185">Reference proteome</keyword>
<dbReference type="InterPro" id="IPR024463">
    <property type="entry name" value="Transposase_TnpC_homeodom"/>
</dbReference>
<accession>A1VWU3</accession>
<dbReference type="Pfam" id="PF03050">
    <property type="entry name" value="DDE_Tnp_IS66"/>
    <property type="match status" value="1"/>
</dbReference>
<evidence type="ECO:0000259" key="3">
    <source>
        <dbReference type="Pfam" id="PF13005"/>
    </source>
</evidence>
<sequence length="497" mass="55225">MLNVHTLSAQDFVGLGPEAAAALAAKVLQHIGQQSQQIDSQAKTIEFKEARIQSILFELRRLKAWRFDAKTERMNAEQRQLFEETLAADQADLEAQLAALKAVAKDSGDTADTEHDTRRKPKRQALPEHLKRVEHHHEPENTTCGCGQAMVRIGEDVSERLDIIPAEFFVHRHIRGKWACKCCQTLVQEPVGPQIIDKGMPTAGLVAHTAVSRFVDHIPYYRQEQINARSGVHTPRSTLASWSGQAGAALVPLYAAHREFVLSCAVVHADETPVAMLDPGAGKTKRAYVWAYARSGFDVSPGVVYEFCLGRGAKYPLEFLKGWSGTLISDGYGVYDQVLKQESRVGAACLAHARRKFDELVKDRLSPVGTQVIQRIAALYQIERQVKGLSPEDRLSIRQSSAKPLCKDLHAWLKRERQRVPEGSATAKAIDYSLNRWEALTTYLADGNVQIDNNHLENLIRPWAMGRRAWLFAGSELAGQRAAVVMSFVAVGKAAWP</sequence>
<dbReference type="Proteomes" id="UP000000644">
    <property type="component" value="Plasmid pPNAP04"/>
</dbReference>
<feature type="domain" description="Transposase IS66 zinc-finger binding" evidence="3">
    <location>
        <begin position="142"/>
        <end position="183"/>
    </location>
</feature>
<gene>
    <name evidence="5" type="ordered locus">Pnap_4709</name>
</gene>
<dbReference type="InterPro" id="IPR052344">
    <property type="entry name" value="Transposase-related"/>
</dbReference>
<evidence type="ECO:0000256" key="1">
    <source>
        <dbReference type="SAM" id="MobiDB-lite"/>
    </source>
</evidence>
<feature type="domain" description="Transposase TnpC homeodomain" evidence="4">
    <location>
        <begin position="58"/>
        <end position="134"/>
    </location>
</feature>
<dbReference type="Pfam" id="PF13007">
    <property type="entry name" value="LZ_Tnp_IS66"/>
    <property type="match status" value="1"/>
</dbReference>
<name>A1VWU3_POLNA</name>
<dbReference type="InterPro" id="IPR004291">
    <property type="entry name" value="Transposase_IS66_central"/>
</dbReference>
<feature type="region of interest" description="Disordered" evidence="1">
    <location>
        <begin position="105"/>
        <end position="125"/>
    </location>
</feature>
<organism evidence="5 6">
    <name type="scientific">Polaromonas naphthalenivorans (strain CJ2)</name>
    <dbReference type="NCBI Taxonomy" id="365044"/>
    <lineage>
        <taxon>Bacteria</taxon>
        <taxon>Pseudomonadati</taxon>
        <taxon>Pseudomonadota</taxon>
        <taxon>Betaproteobacteria</taxon>
        <taxon>Burkholderiales</taxon>
        <taxon>Comamonadaceae</taxon>
        <taxon>Polaromonas</taxon>
    </lineage>
</organism>
<dbReference type="PANTHER" id="PTHR33678">
    <property type="entry name" value="BLL1576 PROTEIN"/>
    <property type="match status" value="1"/>
</dbReference>
<geneLocation type="plasmid" evidence="5 6">
    <name>pPNAP04</name>
</geneLocation>
<feature type="domain" description="Transposase IS66 central" evidence="2">
    <location>
        <begin position="198"/>
        <end position="480"/>
    </location>
</feature>